<organism evidence="9 10">
    <name type="scientific">Protopolystoma xenopodis</name>
    <dbReference type="NCBI Taxonomy" id="117903"/>
    <lineage>
        <taxon>Eukaryota</taxon>
        <taxon>Metazoa</taxon>
        <taxon>Spiralia</taxon>
        <taxon>Lophotrochozoa</taxon>
        <taxon>Platyhelminthes</taxon>
        <taxon>Monogenea</taxon>
        <taxon>Polyopisthocotylea</taxon>
        <taxon>Polystomatidea</taxon>
        <taxon>Polystomatidae</taxon>
        <taxon>Protopolystoma</taxon>
    </lineage>
</organism>
<dbReference type="OrthoDB" id="27095at2759"/>
<evidence type="ECO:0000313" key="9">
    <source>
        <dbReference type="EMBL" id="VEL07612.1"/>
    </source>
</evidence>
<evidence type="ECO:0000256" key="5">
    <source>
        <dbReference type="ARBA" id="ARBA00022989"/>
    </source>
</evidence>
<dbReference type="Pfam" id="PF09430">
    <property type="entry name" value="EMC7_beta-sandw"/>
    <property type="match status" value="1"/>
</dbReference>
<protein>
    <recommendedName>
        <fullName evidence="8">ER membrane protein complex subunit 7 beta-sandwich domain-containing protein</fullName>
    </recommendedName>
</protein>
<comment type="caution">
    <text evidence="9">The sequence shown here is derived from an EMBL/GenBank/DDBJ whole genome shotgun (WGS) entry which is preliminary data.</text>
</comment>
<dbReference type="PANTHER" id="PTHR13605:SF4">
    <property type="entry name" value="ER MEMBRANE PROTEIN COMPLEX SUBUNIT 7"/>
    <property type="match status" value="1"/>
</dbReference>
<dbReference type="EMBL" id="CAAALY010002092">
    <property type="protein sequence ID" value="VEL07612.1"/>
    <property type="molecule type" value="Genomic_DNA"/>
</dbReference>
<evidence type="ECO:0000256" key="3">
    <source>
        <dbReference type="ARBA" id="ARBA00022692"/>
    </source>
</evidence>
<keyword evidence="10" id="KW-1185">Reference proteome</keyword>
<dbReference type="PANTHER" id="PTHR13605">
    <property type="entry name" value="ER MEMBRANE PROTEIN COMPLEX SUBUNIT 7"/>
    <property type="match status" value="1"/>
</dbReference>
<evidence type="ECO:0000256" key="7">
    <source>
        <dbReference type="SAM" id="Phobius"/>
    </source>
</evidence>
<feature type="transmembrane region" description="Helical" evidence="7">
    <location>
        <begin position="20"/>
        <end position="37"/>
    </location>
</feature>
<accession>A0A3S5A5J2</accession>
<dbReference type="AlphaFoldDB" id="A0A3S5A5J2"/>
<evidence type="ECO:0000313" key="10">
    <source>
        <dbReference type="Proteomes" id="UP000784294"/>
    </source>
</evidence>
<keyword evidence="5 7" id="KW-1133">Transmembrane helix</keyword>
<reference evidence="9" key="1">
    <citation type="submission" date="2018-11" db="EMBL/GenBank/DDBJ databases">
        <authorList>
            <consortium name="Pathogen Informatics"/>
        </authorList>
    </citation>
    <scope>NUCLEOTIDE SEQUENCE</scope>
</reference>
<comment type="similarity">
    <text evidence="2">Belongs to the EMC7 family.</text>
</comment>
<name>A0A3S5A5J2_9PLAT</name>
<gene>
    <name evidence="9" type="ORF">PXEA_LOCUS1052</name>
</gene>
<evidence type="ECO:0000259" key="8">
    <source>
        <dbReference type="Pfam" id="PF09430"/>
    </source>
</evidence>
<sequence>MFLSYHISIFAYYLRKMVRCANLCLLILEFLVFLHFFSWQIRSVVADAGEFANGTYVIEGTVIPPYGNDWFIKTRIHIDGGQYLGFVRSDGSFKVTNVPSGSYLVEVVNPVFVFQPARVDINSKGKIRARRFNVLQPNAVSIIPYPLEMASIGRASYFQPREQLRTLDLLMNPTLLLMIVPFLLIMLLPKLYDANDPELQREVQNLSILNPRPNLPDMSEVSIFCFIRLLVQIHLFSLA</sequence>
<evidence type="ECO:0000256" key="2">
    <source>
        <dbReference type="ARBA" id="ARBA00008880"/>
    </source>
</evidence>
<evidence type="ECO:0000256" key="1">
    <source>
        <dbReference type="ARBA" id="ARBA00004167"/>
    </source>
</evidence>
<evidence type="ECO:0000256" key="4">
    <source>
        <dbReference type="ARBA" id="ARBA00022729"/>
    </source>
</evidence>
<comment type="subcellular location">
    <subcellularLocation>
        <location evidence="1">Membrane</location>
        <topology evidence="1">Single-pass membrane protein</topology>
    </subcellularLocation>
</comment>
<dbReference type="SUPFAM" id="SSF49452">
    <property type="entry name" value="Starch-binding domain-like"/>
    <property type="match status" value="1"/>
</dbReference>
<keyword evidence="4" id="KW-0732">Signal</keyword>
<proteinExistence type="inferred from homology"/>
<evidence type="ECO:0000256" key="6">
    <source>
        <dbReference type="ARBA" id="ARBA00023136"/>
    </source>
</evidence>
<dbReference type="InterPro" id="IPR039163">
    <property type="entry name" value="EMC7"/>
</dbReference>
<dbReference type="InterPro" id="IPR019008">
    <property type="entry name" value="Beta_sandwich_EMC7"/>
</dbReference>
<dbReference type="GO" id="GO:0072546">
    <property type="term" value="C:EMC complex"/>
    <property type="evidence" value="ECO:0007669"/>
    <property type="project" value="TreeGrafter"/>
</dbReference>
<keyword evidence="6 7" id="KW-0472">Membrane</keyword>
<dbReference type="Proteomes" id="UP000784294">
    <property type="component" value="Unassembled WGS sequence"/>
</dbReference>
<dbReference type="InterPro" id="IPR013784">
    <property type="entry name" value="Carb-bd-like_fold"/>
</dbReference>
<keyword evidence="3 7" id="KW-0812">Transmembrane</keyword>
<dbReference type="GO" id="GO:0030246">
    <property type="term" value="F:carbohydrate binding"/>
    <property type="evidence" value="ECO:0007669"/>
    <property type="project" value="InterPro"/>
</dbReference>
<feature type="domain" description="ER membrane protein complex subunit 7 beta-sandwich" evidence="8">
    <location>
        <begin position="68"/>
        <end position="177"/>
    </location>
</feature>